<feature type="transmembrane region" description="Helical" evidence="10">
    <location>
        <begin position="192"/>
        <end position="210"/>
    </location>
</feature>
<dbReference type="GO" id="GO:0015808">
    <property type="term" value="P:L-alanine transport"/>
    <property type="evidence" value="ECO:0007669"/>
    <property type="project" value="TreeGrafter"/>
</dbReference>
<organism evidence="11 12">
    <name type="scientific">Youxingia wuxianensis</name>
    <dbReference type="NCBI Taxonomy" id="2763678"/>
    <lineage>
        <taxon>Bacteria</taxon>
        <taxon>Bacillati</taxon>
        <taxon>Bacillota</taxon>
        <taxon>Clostridia</taxon>
        <taxon>Eubacteriales</taxon>
        <taxon>Oscillospiraceae</taxon>
        <taxon>Youxingia</taxon>
    </lineage>
</organism>
<dbReference type="Proteomes" id="UP000623678">
    <property type="component" value="Unassembled WGS sequence"/>
</dbReference>
<dbReference type="GO" id="GO:1903806">
    <property type="term" value="P:L-isoleucine import across plasma membrane"/>
    <property type="evidence" value="ECO:0007669"/>
    <property type="project" value="TreeGrafter"/>
</dbReference>
<keyword evidence="7 10" id="KW-1133">Transmembrane helix</keyword>
<feature type="transmembrane region" description="Helical" evidence="10">
    <location>
        <begin position="12"/>
        <end position="32"/>
    </location>
</feature>
<dbReference type="GO" id="GO:0005304">
    <property type="term" value="F:L-valine transmembrane transporter activity"/>
    <property type="evidence" value="ECO:0007669"/>
    <property type="project" value="TreeGrafter"/>
</dbReference>
<keyword evidence="5 10" id="KW-0812">Transmembrane</keyword>
<reference evidence="11" key="1">
    <citation type="submission" date="2020-08" db="EMBL/GenBank/DDBJ databases">
        <title>Genome public.</title>
        <authorList>
            <person name="Liu C."/>
            <person name="Sun Q."/>
        </authorList>
    </citation>
    <scope>NUCLEOTIDE SEQUENCE</scope>
    <source>
        <strain evidence="11">NSJ-64</strain>
    </source>
</reference>
<evidence type="ECO:0000256" key="9">
    <source>
        <dbReference type="ARBA" id="ARBA00037998"/>
    </source>
</evidence>
<evidence type="ECO:0000256" key="8">
    <source>
        <dbReference type="ARBA" id="ARBA00023136"/>
    </source>
</evidence>
<dbReference type="GO" id="GO:0015188">
    <property type="term" value="F:L-isoleucine transmembrane transporter activity"/>
    <property type="evidence" value="ECO:0007669"/>
    <property type="project" value="TreeGrafter"/>
</dbReference>
<sequence length="295" mass="30869">MELFIKQVITGIQVGSVYALVALGYTMVYGIVKLINFAHGDFIMVGGYMAVFSIPLLMNAGLPAWLCILAAVAVCTIIGIATEKIAYKPLRGAPSLSVLITAIAMSLFLENLALILFSSSPRPVNNIFNMPPVTIGNIQFSGVTVITIVFSVIIMIGLQIFIKSTRMGKAMRAVSEDGQAAILMGISTNRTISLTFAIGSGLAGVAAVMYCSAYPQVQPYMGSMLGLKAFIAAVLGGIGNIPGAMLGGIIIGLVESMTKGYISTQLADAVVFGILILVLLVKPTGILGKNVGEKV</sequence>
<comment type="subcellular location">
    <subcellularLocation>
        <location evidence="1">Cell membrane</location>
        <topology evidence="1">Multi-pass membrane protein</topology>
    </subcellularLocation>
</comment>
<feature type="transmembrane region" description="Helical" evidence="10">
    <location>
        <begin position="266"/>
        <end position="287"/>
    </location>
</feature>
<dbReference type="Pfam" id="PF02653">
    <property type="entry name" value="BPD_transp_2"/>
    <property type="match status" value="1"/>
</dbReference>
<dbReference type="RefSeq" id="WP_262394559.1">
    <property type="nucleotide sequence ID" value="NZ_JACRTD010000002.1"/>
</dbReference>
<protein>
    <submittedName>
        <fullName evidence="11">Branched-chain amino acid ABC transporter permease</fullName>
    </submittedName>
</protein>
<dbReference type="PANTHER" id="PTHR11795">
    <property type="entry name" value="BRANCHED-CHAIN AMINO ACID TRANSPORT SYSTEM PERMEASE PROTEIN LIVH"/>
    <property type="match status" value="1"/>
</dbReference>
<keyword evidence="3" id="KW-1003">Cell membrane</keyword>
<evidence type="ECO:0000256" key="6">
    <source>
        <dbReference type="ARBA" id="ARBA00022970"/>
    </source>
</evidence>
<dbReference type="EMBL" id="JACRTD010000002">
    <property type="protein sequence ID" value="MBC8584739.1"/>
    <property type="molecule type" value="Genomic_DNA"/>
</dbReference>
<feature type="transmembrane region" description="Helical" evidence="10">
    <location>
        <begin position="230"/>
        <end position="254"/>
    </location>
</feature>
<evidence type="ECO:0000256" key="2">
    <source>
        <dbReference type="ARBA" id="ARBA00022448"/>
    </source>
</evidence>
<evidence type="ECO:0000256" key="5">
    <source>
        <dbReference type="ARBA" id="ARBA00022692"/>
    </source>
</evidence>
<dbReference type="GO" id="GO:0015190">
    <property type="term" value="F:L-leucine transmembrane transporter activity"/>
    <property type="evidence" value="ECO:0007669"/>
    <property type="project" value="TreeGrafter"/>
</dbReference>
<comment type="similarity">
    <text evidence="9">Belongs to the binding-protein-dependent transport system permease family. LivHM subfamily.</text>
</comment>
<dbReference type="GO" id="GO:0042941">
    <property type="term" value="P:D-alanine transmembrane transport"/>
    <property type="evidence" value="ECO:0007669"/>
    <property type="project" value="TreeGrafter"/>
</dbReference>
<feature type="transmembrane region" description="Helical" evidence="10">
    <location>
        <begin position="63"/>
        <end position="81"/>
    </location>
</feature>
<feature type="transmembrane region" description="Helical" evidence="10">
    <location>
        <begin position="93"/>
        <end position="118"/>
    </location>
</feature>
<dbReference type="GO" id="GO:0005886">
    <property type="term" value="C:plasma membrane"/>
    <property type="evidence" value="ECO:0007669"/>
    <property type="project" value="UniProtKB-SubCell"/>
</dbReference>
<keyword evidence="6" id="KW-0029">Amino-acid transport</keyword>
<dbReference type="CDD" id="cd06582">
    <property type="entry name" value="TM_PBP1_LivH_like"/>
    <property type="match status" value="1"/>
</dbReference>
<evidence type="ECO:0000256" key="7">
    <source>
        <dbReference type="ARBA" id="ARBA00022989"/>
    </source>
</evidence>
<keyword evidence="8 10" id="KW-0472">Membrane</keyword>
<evidence type="ECO:0000313" key="11">
    <source>
        <dbReference type="EMBL" id="MBC8584739.1"/>
    </source>
</evidence>
<comment type="caution">
    <text evidence="11">The sequence shown here is derived from an EMBL/GenBank/DDBJ whole genome shotgun (WGS) entry which is preliminary data.</text>
</comment>
<evidence type="ECO:0000256" key="10">
    <source>
        <dbReference type="SAM" id="Phobius"/>
    </source>
</evidence>
<evidence type="ECO:0000256" key="4">
    <source>
        <dbReference type="ARBA" id="ARBA00022519"/>
    </source>
</evidence>
<gene>
    <name evidence="11" type="ORF">H8705_04005</name>
</gene>
<proteinExistence type="inferred from homology"/>
<dbReference type="PANTHER" id="PTHR11795:SF371">
    <property type="entry name" value="HIGH-AFFINITY BRANCHED-CHAIN AMINO ACID TRANSPORT SYSTEM PERMEASE PROTEIN LIVH"/>
    <property type="match status" value="1"/>
</dbReference>
<accession>A0A926EQY2</accession>
<dbReference type="InterPro" id="IPR052157">
    <property type="entry name" value="BCAA_transport_permease"/>
</dbReference>
<feature type="transmembrane region" description="Helical" evidence="10">
    <location>
        <begin position="39"/>
        <end position="57"/>
    </location>
</feature>
<evidence type="ECO:0000256" key="3">
    <source>
        <dbReference type="ARBA" id="ARBA00022475"/>
    </source>
</evidence>
<feature type="transmembrane region" description="Helical" evidence="10">
    <location>
        <begin position="138"/>
        <end position="162"/>
    </location>
</feature>
<dbReference type="InterPro" id="IPR001851">
    <property type="entry name" value="ABC_transp_permease"/>
</dbReference>
<dbReference type="GO" id="GO:0015192">
    <property type="term" value="F:L-phenylalanine transmembrane transporter activity"/>
    <property type="evidence" value="ECO:0007669"/>
    <property type="project" value="TreeGrafter"/>
</dbReference>
<evidence type="ECO:0000256" key="1">
    <source>
        <dbReference type="ARBA" id="ARBA00004651"/>
    </source>
</evidence>
<keyword evidence="2" id="KW-0813">Transport</keyword>
<dbReference type="AlphaFoldDB" id="A0A926EQY2"/>
<keyword evidence="4" id="KW-0997">Cell inner membrane</keyword>
<evidence type="ECO:0000313" key="12">
    <source>
        <dbReference type="Proteomes" id="UP000623678"/>
    </source>
</evidence>
<keyword evidence="12" id="KW-1185">Reference proteome</keyword>
<name>A0A926EQY2_9FIRM</name>